<feature type="compositionally biased region" description="Basic and acidic residues" evidence="21">
    <location>
        <begin position="648"/>
        <end position="660"/>
    </location>
</feature>
<evidence type="ECO:0000256" key="15">
    <source>
        <dbReference type="ARBA" id="ARBA00023242"/>
    </source>
</evidence>
<dbReference type="InterPro" id="IPR011009">
    <property type="entry name" value="Kinase-like_dom_sf"/>
</dbReference>
<feature type="region of interest" description="Disordered" evidence="21">
    <location>
        <begin position="449"/>
        <end position="491"/>
    </location>
</feature>
<evidence type="ECO:0000256" key="13">
    <source>
        <dbReference type="ARBA" id="ARBA00022990"/>
    </source>
</evidence>
<keyword evidence="10 20" id="KW-0547">Nucleotide-binding</keyword>
<dbReference type="PROSITE" id="PS00107">
    <property type="entry name" value="PROTEIN_KINASE_ATP"/>
    <property type="match status" value="1"/>
</dbReference>
<evidence type="ECO:0000259" key="22">
    <source>
        <dbReference type="PROSITE" id="PS50011"/>
    </source>
</evidence>
<dbReference type="Pfam" id="PF00989">
    <property type="entry name" value="PAS"/>
    <property type="match status" value="1"/>
</dbReference>
<evidence type="ECO:0000256" key="11">
    <source>
        <dbReference type="ARBA" id="ARBA00022777"/>
    </source>
</evidence>
<dbReference type="CDD" id="cd00130">
    <property type="entry name" value="PAS"/>
    <property type="match status" value="1"/>
</dbReference>
<feature type="region of interest" description="Disordered" evidence="21">
    <location>
        <begin position="625"/>
        <end position="688"/>
    </location>
</feature>
<sequence>MAAEARGPPGGSRPASAPGLRLSAPGGSAGGRPWAGGGGRSRLGRLCRRGAALPGEKWSSYCLSSLAAHNVCTSKISNSWAQLDSSALSNSIGSSASNSFLHALAVEESSQHLPAAARNANKAIFTVDTSTTEILVANDKACKLLGYSSQELIGQKLSRFISKCSREMWEAVGEESLETDECSSVFSGSVVDVIGRLKQKIPVSVWLRRIKSKDNKCCVVLLEPVERLSAFVSFRVDGEITSCDLLFAHLHGYPTLEEVVGLHIKDLVPSVQIPLLGKKIPKNLRIQRAVGRSREGNTFPLSLKLQVSLLEEDQTAVQNNGVVQTEKEDSFIDYHYSATVEVLSTISGLITVQSDGTIHCIKDSFALTLFGYEKKELLGKNITFLIPGFYNNMERSNDCSLPLPPLDDSVGTESECFFEDVTACHTTGSSCYNKGSSFVAASLASPLSRDEEKKLERGHKEDRLLHGETKQKNGNGFASTPSSPEVASMSSDRVSLITLNPCSEDSIVADSPSARCEEPSPETWPDRIRAVEQCRVVEKAELCNSQKICHSRVSPTSSASEQLDSGQNTKTSVRSSHSAASGTSETGNAGESGIFPNPLEVGHQDLKELNCQQVSRLPFAMLEDQHSTDTQGQSSSANVSPSTVSYSPEDKLDTASHGVDKPSSFACNSSRTPKINEPWSGTTPDFQSHEARGQLSKTSLICDAKLSNVDHAVIESCLLNDTLSFSFANGRNSIHDVHSGNEMGCTASALGVATKHEDVKESDAELSCICSGLEELDLNIGVKGNSANCLGATADPGVSSSNALGSAVGNMLTQNSAFSTGHEKQLLNGVAIEGGSGWLAYLQHLEDSEGSSEVFLDKSETSVETVGDNINRNPLKSEGDPEEDCLSDGQENTEKKVTSTPVKQEGRLNPAPPLNAEILEGSYTGNCCHRDGSQLSILFEVKRVELQDPAMLFCVWVVKDLLQSQKEAAAKTQLLLSSLASSTQSTADLSTHSLGEAIRSTSLFENSRRAEELERLRACEGEYAKKYDTLSLIGKGSFGFVWTARDKKDHQEVVVKFIWKERVLEDCWVDDPDVGRVTQEISILLKLQHPSIIKVLDVLENEHFFQLVMEKHGSGLDLFTFIDNQPDLDEPLASYLFRQIVSAVGYLHCRNILHRDIKDENIVIAEDFTVKLVDFGSAAYLEPGKLFYTFCGTIEYCSPEVLSGQAYHGPELEMWSLGVTLYTLIFGENPFCELEEAMAAVLNPPRLVSKDLMNLIAGLLHPVPEQRMTLAVLVEDPWLKQPVNLGNYTWEEVYFSAEAESSRLRNGSGECVQGDRLPAPCLECEPCLNASNCVCADPHWEGAAAAECHSLGLGHRCSLSLQKPLPVER</sequence>
<keyword evidence="15" id="KW-0539">Nucleus</keyword>
<reference evidence="25" key="1">
    <citation type="submission" date="2025-08" db="UniProtKB">
        <authorList>
            <consortium name="RefSeq"/>
        </authorList>
    </citation>
    <scope>IDENTIFICATION</scope>
    <source>
        <tissue evidence="25">Lung</tissue>
    </source>
</reference>
<dbReference type="InterPro" id="IPR017441">
    <property type="entry name" value="Protein_kinase_ATP_BS"/>
</dbReference>
<dbReference type="KEGG" id="aful:116492494"/>
<evidence type="ECO:0000256" key="7">
    <source>
        <dbReference type="ARBA" id="ARBA00022553"/>
    </source>
</evidence>
<evidence type="ECO:0000256" key="20">
    <source>
        <dbReference type="PROSITE-ProRule" id="PRU10141"/>
    </source>
</evidence>
<dbReference type="InterPro" id="IPR000014">
    <property type="entry name" value="PAS"/>
</dbReference>
<dbReference type="GO" id="GO:0008289">
    <property type="term" value="F:lipid binding"/>
    <property type="evidence" value="ECO:0007669"/>
    <property type="project" value="UniProtKB-KW"/>
</dbReference>
<name>A0A6J3DF43_AYTFU</name>
<keyword evidence="5" id="KW-0963">Cytoplasm</keyword>
<organism evidence="24 25">
    <name type="scientific">Aythya fuligula</name>
    <name type="common">Tufted duck</name>
    <name type="synonym">Anas fuligula</name>
    <dbReference type="NCBI Taxonomy" id="219594"/>
    <lineage>
        <taxon>Eukaryota</taxon>
        <taxon>Metazoa</taxon>
        <taxon>Chordata</taxon>
        <taxon>Craniata</taxon>
        <taxon>Vertebrata</taxon>
        <taxon>Euteleostomi</taxon>
        <taxon>Archelosauria</taxon>
        <taxon>Archosauria</taxon>
        <taxon>Dinosauria</taxon>
        <taxon>Saurischia</taxon>
        <taxon>Theropoda</taxon>
        <taxon>Coelurosauria</taxon>
        <taxon>Aves</taxon>
        <taxon>Neognathae</taxon>
        <taxon>Galloanserae</taxon>
        <taxon>Anseriformes</taxon>
        <taxon>Anatidae</taxon>
        <taxon>Aythyinae</taxon>
        <taxon>Aythya</taxon>
    </lineage>
</organism>
<dbReference type="FunFam" id="1.10.510.10:FF:000351">
    <property type="entry name" value="PAS domain-containing serine/threonine-protein kinase"/>
    <property type="match status" value="1"/>
</dbReference>
<gene>
    <name evidence="25" type="primary">PASK</name>
</gene>
<evidence type="ECO:0000256" key="14">
    <source>
        <dbReference type="ARBA" id="ARBA00023121"/>
    </source>
</evidence>
<dbReference type="GO" id="GO:0045719">
    <property type="term" value="P:negative regulation of glycogen biosynthetic process"/>
    <property type="evidence" value="ECO:0007669"/>
    <property type="project" value="TreeGrafter"/>
</dbReference>
<dbReference type="SMART" id="SM00220">
    <property type="entry name" value="S_TKc"/>
    <property type="match status" value="1"/>
</dbReference>
<dbReference type="InterPro" id="IPR008271">
    <property type="entry name" value="Ser/Thr_kinase_AS"/>
</dbReference>
<evidence type="ECO:0000256" key="18">
    <source>
        <dbReference type="ARBA" id="ARBA00053825"/>
    </source>
</evidence>
<evidence type="ECO:0000256" key="19">
    <source>
        <dbReference type="ARBA" id="ARBA00071822"/>
    </source>
</evidence>
<evidence type="ECO:0000256" key="17">
    <source>
        <dbReference type="ARBA" id="ARBA00048679"/>
    </source>
</evidence>
<dbReference type="Proteomes" id="UP000504639">
    <property type="component" value="Chromosome 9"/>
</dbReference>
<evidence type="ECO:0000256" key="3">
    <source>
        <dbReference type="ARBA" id="ARBA00006692"/>
    </source>
</evidence>
<dbReference type="Pfam" id="PF13426">
    <property type="entry name" value="PAS_9"/>
    <property type="match status" value="1"/>
</dbReference>
<feature type="compositionally biased region" description="Low complexity" evidence="21">
    <location>
        <begin position="1"/>
        <end position="26"/>
    </location>
</feature>
<evidence type="ECO:0000256" key="4">
    <source>
        <dbReference type="ARBA" id="ARBA00012513"/>
    </source>
</evidence>
<dbReference type="PANTHER" id="PTHR24346">
    <property type="entry name" value="MAP/MICROTUBULE AFFINITY-REGULATING KINASE"/>
    <property type="match status" value="1"/>
</dbReference>
<comment type="function">
    <text evidence="18">Serine/threonine-protein kinase involved in energy homeostasis and protein translation. Phosphorylates EEF1A1, GYS1, PDX1 and RPS6. Probably plays a role under changing environmental conditions (oxygen, glucose, nutrition), rather than under standard conditions. Acts as a sensor involved in energy homeostasis: regulates glycogen synthase synthesis by mediating phosphorylation of GYS1, leading to GYS1 inactivation. May be involved in glucose-stimulated insulin production in pancreas and regulation of glucagon secretion by glucose in alpha cells; however such data require additional evidences. May play a role in regulation of protein translation by phosphorylating EEF1A1, leading to increase translation efficiency. May also participate in respiratory regulation.</text>
</comment>
<evidence type="ECO:0000256" key="2">
    <source>
        <dbReference type="ARBA" id="ARBA00004496"/>
    </source>
</evidence>
<dbReference type="InterPro" id="IPR013767">
    <property type="entry name" value="PAS_fold"/>
</dbReference>
<keyword evidence="11 25" id="KW-0418">Kinase</keyword>
<evidence type="ECO:0000256" key="12">
    <source>
        <dbReference type="ARBA" id="ARBA00022840"/>
    </source>
</evidence>
<evidence type="ECO:0000256" key="21">
    <source>
        <dbReference type="SAM" id="MobiDB-lite"/>
    </source>
</evidence>
<evidence type="ECO:0000256" key="5">
    <source>
        <dbReference type="ARBA" id="ARBA00022490"/>
    </source>
</evidence>
<evidence type="ECO:0000256" key="8">
    <source>
        <dbReference type="ARBA" id="ARBA00022679"/>
    </source>
</evidence>
<evidence type="ECO:0000256" key="10">
    <source>
        <dbReference type="ARBA" id="ARBA00022741"/>
    </source>
</evidence>
<dbReference type="SMART" id="SM00091">
    <property type="entry name" value="PAS"/>
    <property type="match status" value="2"/>
</dbReference>
<keyword evidence="8" id="KW-0808">Transferase</keyword>
<proteinExistence type="inferred from homology"/>
<evidence type="ECO:0000256" key="1">
    <source>
        <dbReference type="ARBA" id="ARBA00004123"/>
    </source>
</evidence>
<dbReference type="PANTHER" id="PTHR24346:SF51">
    <property type="entry name" value="PAS DOMAIN-CONTAINING SERINE_THREONINE-PROTEIN KINASE"/>
    <property type="match status" value="1"/>
</dbReference>
<dbReference type="NCBIfam" id="TIGR00229">
    <property type="entry name" value="sensory_box"/>
    <property type="match status" value="1"/>
</dbReference>
<dbReference type="InParanoid" id="A0A6J3DF43"/>
<dbReference type="GO" id="GO:0005829">
    <property type="term" value="C:cytosol"/>
    <property type="evidence" value="ECO:0007669"/>
    <property type="project" value="TreeGrafter"/>
</dbReference>
<dbReference type="Gene3D" id="3.30.450.20">
    <property type="entry name" value="PAS domain"/>
    <property type="match status" value="1"/>
</dbReference>
<comment type="subcellular location">
    <subcellularLocation>
        <location evidence="2">Cytoplasm</location>
    </subcellularLocation>
    <subcellularLocation>
        <location evidence="1">Nucleus</location>
    </subcellularLocation>
</comment>
<dbReference type="SUPFAM" id="SSF56112">
    <property type="entry name" value="Protein kinase-like (PK-like)"/>
    <property type="match status" value="1"/>
</dbReference>
<dbReference type="GeneID" id="116492494"/>
<feature type="binding site" evidence="20">
    <location>
        <position position="1056"/>
    </location>
    <ligand>
        <name>ATP</name>
        <dbReference type="ChEBI" id="CHEBI:30616"/>
    </ligand>
</feature>
<dbReference type="GO" id="GO:0004674">
    <property type="term" value="F:protein serine/threonine kinase activity"/>
    <property type="evidence" value="ECO:0007669"/>
    <property type="project" value="UniProtKB-KW"/>
</dbReference>
<feature type="domain" description="Protein kinase" evidence="22">
    <location>
        <begin position="1027"/>
        <end position="1279"/>
    </location>
</feature>
<feature type="compositionally biased region" description="Polar residues" evidence="21">
    <location>
        <begin position="550"/>
        <end position="589"/>
    </location>
</feature>
<dbReference type="InterPro" id="IPR000719">
    <property type="entry name" value="Prot_kinase_dom"/>
</dbReference>
<dbReference type="SUPFAM" id="SSF55785">
    <property type="entry name" value="PYP-like sensor domain (PAS domain)"/>
    <property type="match status" value="1"/>
</dbReference>
<feature type="compositionally biased region" description="Basic and acidic residues" evidence="21">
    <location>
        <begin position="449"/>
        <end position="471"/>
    </location>
</feature>
<dbReference type="FunFam" id="3.30.200.20:FF:000346">
    <property type="entry name" value="PAS domain-containing serine/threonine-protein kinase"/>
    <property type="match status" value="1"/>
</dbReference>
<dbReference type="EC" id="2.7.11.1" evidence="4"/>
<keyword evidence="7" id="KW-0597">Phosphoprotein</keyword>
<feature type="compositionally biased region" description="Low complexity" evidence="21">
    <location>
        <begin position="634"/>
        <end position="647"/>
    </location>
</feature>
<evidence type="ECO:0000256" key="9">
    <source>
        <dbReference type="ARBA" id="ARBA00022737"/>
    </source>
</evidence>
<keyword evidence="9" id="KW-0677">Repeat</keyword>
<keyword evidence="6" id="KW-0723">Serine/threonine-protein kinase</keyword>
<protein>
    <recommendedName>
        <fullName evidence="19">PAS domain-containing serine/threonine-protein kinase</fullName>
        <ecNumber evidence="4">2.7.11.1</ecNumber>
    </recommendedName>
</protein>
<dbReference type="GO" id="GO:0005634">
    <property type="term" value="C:nucleus"/>
    <property type="evidence" value="ECO:0007669"/>
    <property type="project" value="UniProtKB-SubCell"/>
</dbReference>
<dbReference type="GO" id="GO:0005524">
    <property type="term" value="F:ATP binding"/>
    <property type="evidence" value="ECO:0007669"/>
    <property type="project" value="UniProtKB-UniRule"/>
</dbReference>
<feature type="compositionally biased region" description="Gly residues" evidence="21">
    <location>
        <begin position="27"/>
        <end position="37"/>
    </location>
</feature>
<comment type="catalytic activity">
    <reaction evidence="17">
        <text>L-seryl-[protein] + ATP = O-phospho-L-seryl-[protein] + ADP + H(+)</text>
        <dbReference type="Rhea" id="RHEA:17989"/>
        <dbReference type="Rhea" id="RHEA-COMP:9863"/>
        <dbReference type="Rhea" id="RHEA-COMP:11604"/>
        <dbReference type="ChEBI" id="CHEBI:15378"/>
        <dbReference type="ChEBI" id="CHEBI:29999"/>
        <dbReference type="ChEBI" id="CHEBI:30616"/>
        <dbReference type="ChEBI" id="CHEBI:83421"/>
        <dbReference type="ChEBI" id="CHEBI:456216"/>
        <dbReference type="EC" id="2.7.11.1"/>
    </reaction>
</comment>
<feature type="domain" description="PAS" evidence="23">
    <location>
        <begin position="109"/>
        <end position="180"/>
    </location>
</feature>
<feature type="compositionally biased region" description="Polar residues" evidence="21">
    <location>
        <begin position="862"/>
        <end position="874"/>
    </location>
</feature>
<dbReference type="PROSITE" id="PS50112">
    <property type="entry name" value="PAS"/>
    <property type="match status" value="1"/>
</dbReference>
<feature type="region of interest" description="Disordered" evidence="21">
    <location>
        <begin position="1"/>
        <end position="37"/>
    </location>
</feature>
<dbReference type="Gene3D" id="3.30.200.20">
    <property type="entry name" value="Phosphorylase Kinase, domain 1"/>
    <property type="match status" value="1"/>
</dbReference>
<dbReference type="GO" id="GO:0006355">
    <property type="term" value="P:regulation of DNA-templated transcription"/>
    <property type="evidence" value="ECO:0007669"/>
    <property type="project" value="InterPro"/>
</dbReference>
<dbReference type="PROSITE" id="PS00108">
    <property type="entry name" value="PROTEIN_KINASE_ST"/>
    <property type="match status" value="1"/>
</dbReference>
<feature type="region of interest" description="Disordered" evidence="21">
    <location>
        <begin position="550"/>
        <end position="600"/>
    </location>
</feature>
<dbReference type="CTD" id="23178"/>
<evidence type="ECO:0000313" key="24">
    <source>
        <dbReference type="Proteomes" id="UP000504639"/>
    </source>
</evidence>
<evidence type="ECO:0000256" key="16">
    <source>
        <dbReference type="ARBA" id="ARBA00047899"/>
    </source>
</evidence>
<feature type="compositionally biased region" description="Polar residues" evidence="21">
    <location>
        <begin position="472"/>
        <end position="491"/>
    </location>
</feature>
<dbReference type="FunFam" id="3.30.450.20:FF:000059">
    <property type="entry name" value="PAS domain containing serine/threonine kinase"/>
    <property type="match status" value="1"/>
</dbReference>
<comment type="catalytic activity">
    <reaction evidence="16">
        <text>L-threonyl-[protein] + ATP = O-phospho-L-threonyl-[protein] + ADP + H(+)</text>
        <dbReference type="Rhea" id="RHEA:46608"/>
        <dbReference type="Rhea" id="RHEA-COMP:11060"/>
        <dbReference type="Rhea" id="RHEA-COMP:11605"/>
        <dbReference type="ChEBI" id="CHEBI:15378"/>
        <dbReference type="ChEBI" id="CHEBI:30013"/>
        <dbReference type="ChEBI" id="CHEBI:30616"/>
        <dbReference type="ChEBI" id="CHEBI:61977"/>
        <dbReference type="ChEBI" id="CHEBI:456216"/>
        <dbReference type="EC" id="2.7.11.1"/>
    </reaction>
</comment>
<keyword evidence="14" id="KW-0446">Lipid-binding</keyword>
<evidence type="ECO:0000313" key="25">
    <source>
        <dbReference type="RefSeq" id="XP_032049154.1"/>
    </source>
</evidence>
<evidence type="ECO:0000259" key="23">
    <source>
        <dbReference type="PROSITE" id="PS50112"/>
    </source>
</evidence>
<dbReference type="GO" id="GO:0035556">
    <property type="term" value="P:intracellular signal transduction"/>
    <property type="evidence" value="ECO:0007669"/>
    <property type="project" value="TreeGrafter"/>
</dbReference>
<keyword evidence="24" id="KW-1185">Reference proteome</keyword>
<dbReference type="Pfam" id="PF00069">
    <property type="entry name" value="Pkinase"/>
    <property type="match status" value="1"/>
</dbReference>
<feature type="region of interest" description="Disordered" evidence="21">
    <location>
        <begin position="859"/>
        <end position="914"/>
    </location>
</feature>
<evidence type="ECO:0000256" key="6">
    <source>
        <dbReference type="ARBA" id="ARBA00022527"/>
    </source>
</evidence>
<keyword evidence="12 20" id="KW-0067">ATP-binding</keyword>
<dbReference type="InterPro" id="IPR035965">
    <property type="entry name" value="PAS-like_dom_sf"/>
</dbReference>
<dbReference type="Gene3D" id="1.10.510.10">
    <property type="entry name" value="Transferase(Phosphotransferase) domain 1"/>
    <property type="match status" value="1"/>
</dbReference>
<feature type="compositionally biased region" description="Polar residues" evidence="21">
    <location>
        <begin position="665"/>
        <end position="686"/>
    </location>
</feature>
<comment type="similarity">
    <text evidence="3">Belongs to the protein kinase superfamily. CAMK Ser/Thr protein kinase family.</text>
</comment>
<dbReference type="PROSITE" id="PS50011">
    <property type="entry name" value="PROTEIN_KINASE_DOM"/>
    <property type="match status" value="1"/>
</dbReference>
<keyword evidence="13" id="KW-0007">Acetylation</keyword>
<accession>A0A6J3DF43</accession>
<dbReference type="RefSeq" id="XP_032049154.1">
    <property type="nucleotide sequence ID" value="XM_032193263.1"/>
</dbReference>